<dbReference type="Gene3D" id="3.40.50.1580">
    <property type="entry name" value="Nucleoside phosphorylase domain"/>
    <property type="match status" value="1"/>
</dbReference>
<dbReference type="GO" id="GO:0005829">
    <property type="term" value="C:cytosol"/>
    <property type="evidence" value="ECO:0007669"/>
    <property type="project" value="TreeGrafter"/>
</dbReference>
<sequence length="224" mass="24179">MRSSNLGVIIAVRDEAAAILASAAYGWTKQSDGSYYSAARKIILNVCGIGKANAAFALGQMFHRIDEVIMFGTSGGLGQEKVGELYLCAEFVEHDMLATTLGVEPGVTPFSGMTSAVISYPNPATLQKIQEICRQENLPLKTGRTLSGDQFMHSKELAQAKAAQYGGQLVDMESAAAAKICQRLKKPFCALRYITDNADHNATTSWQENVKISAGYFERVLASI</sequence>
<organism evidence="2 3">
    <name type="scientific">Termititenax aidoneus</name>
    <dbReference type="NCBI Taxonomy" id="2218524"/>
    <lineage>
        <taxon>Bacteria</taxon>
        <taxon>Bacillati</taxon>
        <taxon>Candidatus Margulisiibacteriota</taxon>
        <taxon>Candidatus Termititenacia</taxon>
        <taxon>Candidatus Termititenacales</taxon>
        <taxon>Candidatus Termititenacaceae</taxon>
        <taxon>Candidatus Termititenax</taxon>
    </lineage>
</organism>
<dbReference type="AlphaFoldDB" id="A0A388TDJ4"/>
<keyword evidence="3" id="KW-1185">Reference proteome</keyword>
<dbReference type="GO" id="GO:0008930">
    <property type="term" value="F:methylthioadenosine nucleosidase activity"/>
    <property type="evidence" value="ECO:0007669"/>
    <property type="project" value="TreeGrafter"/>
</dbReference>
<dbReference type="EMBL" id="BGZN01000054">
    <property type="protein sequence ID" value="GBR74554.1"/>
    <property type="molecule type" value="Genomic_DNA"/>
</dbReference>
<dbReference type="InterPro" id="IPR000845">
    <property type="entry name" value="Nucleoside_phosphorylase_d"/>
</dbReference>
<dbReference type="SUPFAM" id="SSF53167">
    <property type="entry name" value="Purine and uridine phosphorylases"/>
    <property type="match status" value="1"/>
</dbReference>
<evidence type="ECO:0000313" key="2">
    <source>
        <dbReference type="EMBL" id="GBR74554.1"/>
    </source>
</evidence>
<reference evidence="2 3" key="1">
    <citation type="journal article" date="2019" name="ISME J.">
        <title>Genome analyses of uncultured TG2/ZB3 bacteria in 'Margulisbacteria' specifically attached to ectosymbiotic spirochetes of protists in the termite gut.</title>
        <authorList>
            <person name="Utami Y.D."/>
            <person name="Kuwahara H."/>
            <person name="Igai K."/>
            <person name="Murakami T."/>
            <person name="Sugaya K."/>
            <person name="Morikawa T."/>
            <person name="Nagura Y."/>
            <person name="Yuki M."/>
            <person name="Deevong P."/>
            <person name="Inoue T."/>
            <person name="Kihara K."/>
            <person name="Lo N."/>
            <person name="Yamada A."/>
            <person name="Ohkuma M."/>
            <person name="Hongoh Y."/>
        </authorList>
    </citation>
    <scope>NUCLEOTIDE SEQUENCE [LARGE SCALE GENOMIC DNA]</scope>
    <source>
        <strain evidence="2">NkOx7-01</strain>
    </source>
</reference>
<dbReference type="GO" id="GO:0009116">
    <property type="term" value="P:nucleoside metabolic process"/>
    <property type="evidence" value="ECO:0007669"/>
    <property type="project" value="InterPro"/>
</dbReference>
<dbReference type="GO" id="GO:0019284">
    <property type="term" value="P:L-methionine salvage from S-adenosylmethionine"/>
    <property type="evidence" value="ECO:0007669"/>
    <property type="project" value="TreeGrafter"/>
</dbReference>
<gene>
    <name evidence="2" type="primary">pfs</name>
    <name evidence="2" type="ORF">NO1_1711</name>
</gene>
<dbReference type="PANTHER" id="PTHR46832">
    <property type="entry name" value="5'-METHYLTHIOADENOSINE/S-ADENOSYLHOMOCYSTEINE NUCLEOSIDASE"/>
    <property type="match status" value="1"/>
</dbReference>
<protein>
    <submittedName>
        <fullName evidence="2">Nucleoside phosphorylase</fullName>
    </submittedName>
</protein>
<name>A0A388TDJ4_TERA1</name>
<proteinExistence type="predicted"/>
<dbReference type="InterPro" id="IPR035994">
    <property type="entry name" value="Nucleoside_phosphorylase_sf"/>
</dbReference>
<evidence type="ECO:0000259" key="1">
    <source>
        <dbReference type="Pfam" id="PF01048"/>
    </source>
</evidence>
<dbReference type="Proteomes" id="UP000269352">
    <property type="component" value="Unassembled WGS sequence"/>
</dbReference>
<dbReference type="Pfam" id="PF01048">
    <property type="entry name" value="PNP_UDP_1"/>
    <property type="match status" value="1"/>
</dbReference>
<comment type="caution">
    <text evidence="2">The sequence shown here is derived from an EMBL/GenBank/DDBJ whole genome shotgun (WGS) entry which is preliminary data.</text>
</comment>
<dbReference type="GO" id="GO:0008782">
    <property type="term" value="F:adenosylhomocysteine nucleosidase activity"/>
    <property type="evidence" value="ECO:0007669"/>
    <property type="project" value="TreeGrafter"/>
</dbReference>
<evidence type="ECO:0000313" key="3">
    <source>
        <dbReference type="Proteomes" id="UP000269352"/>
    </source>
</evidence>
<accession>A0A388TDJ4</accession>
<dbReference type="CDD" id="cd09008">
    <property type="entry name" value="MTAN"/>
    <property type="match status" value="1"/>
</dbReference>
<feature type="domain" description="Nucleoside phosphorylase" evidence="1">
    <location>
        <begin position="7"/>
        <end position="222"/>
    </location>
</feature>
<dbReference type="PANTHER" id="PTHR46832:SF1">
    <property type="entry name" value="5'-METHYLTHIOADENOSINE_S-ADENOSYLHOMOCYSTEINE NUCLEOSIDASE"/>
    <property type="match status" value="1"/>
</dbReference>